<feature type="transmembrane region" description="Helical" evidence="1">
    <location>
        <begin position="441"/>
        <end position="457"/>
    </location>
</feature>
<organism evidence="2 3">
    <name type="scientific">Acetatifactor muris</name>
    <dbReference type="NCBI Taxonomy" id="879566"/>
    <lineage>
        <taxon>Bacteria</taxon>
        <taxon>Bacillati</taxon>
        <taxon>Bacillota</taxon>
        <taxon>Clostridia</taxon>
        <taxon>Lachnospirales</taxon>
        <taxon>Lachnospiraceae</taxon>
        <taxon>Acetatifactor</taxon>
    </lineage>
</organism>
<evidence type="ECO:0000313" key="3">
    <source>
        <dbReference type="Proteomes" id="UP000236311"/>
    </source>
</evidence>
<gene>
    <name evidence="2" type="ORF">AMURIS_02280</name>
</gene>
<dbReference type="AlphaFoldDB" id="A0A2K4ZGG4"/>
<dbReference type="OrthoDB" id="1998185at2"/>
<sequence length="534" mass="61381">MGWDREKAVRRLYYAGNLVVRVVGSTIFLGLVWYSFRYTQYMLPGGDEIPMNVYDSVKQNILCLCLVTGGTAVLLFIERRMERRVQFLVRHVSMLAMIGWILLASLWWIHSSAHLPVGDQAFVYGGASYFIEGWYDFLYSGGYCGMYPHQLGLIALMEGFFKIVGAHNYYAFELLCALLAAGSAYCGYRILLELTGSTTVVVSYNILMMGCLPLIFYTSWVYGDIPSIFFALTAVWMLLRYDRNCKIRYLVLVVISLVLAMMVRRQSVVMLISVCIAVLLYGILQKDRNIILAVLLTAALSWGVFTAVYKMYEIRSGHEHSKGIPQITWVTMGMQETDGVCGWYNNYPKELYYSMNFDSELTAAAAKADLYDRLKVFRNDPAYARRFFREKVLSQWNQPLYQALYFNAERPGDYMGPEEGSLADRIGGEDYLSVLRICDRVQFIIYMGMLFYFLLAVKKGSNILQHIPAITVIGGFFLSVLVEAKARYIFPYYIMMFPFAAYGWYLTIRQVMFLTDRRSEEDQIVDIEEKRKVA</sequence>
<accession>A0A2K4ZGG4</accession>
<feature type="transmembrane region" description="Helical" evidence="1">
    <location>
        <begin position="290"/>
        <end position="312"/>
    </location>
</feature>
<evidence type="ECO:0000256" key="1">
    <source>
        <dbReference type="SAM" id="Phobius"/>
    </source>
</evidence>
<feature type="transmembrane region" description="Helical" evidence="1">
    <location>
        <begin position="56"/>
        <end position="76"/>
    </location>
</feature>
<dbReference type="RefSeq" id="WP_103239651.1">
    <property type="nucleotide sequence ID" value="NZ_CANRXC010000034.1"/>
</dbReference>
<feature type="transmembrane region" description="Helical" evidence="1">
    <location>
        <begin position="489"/>
        <end position="508"/>
    </location>
</feature>
<feature type="transmembrane region" description="Helical" evidence="1">
    <location>
        <begin position="197"/>
        <end position="217"/>
    </location>
</feature>
<feature type="transmembrane region" description="Helical" evidence="1">
    <location>
        <begin position="268"/>
        <end position="284"/>
    </location>
</feature>
<keyword evidence="1" id="KW-1133">Transmembrane helix</keyword>
<feature type="transmembrane region" description="Helical" evidence="1">
    <location>
        <begin position="12"/>
        <end position="36"/>
    </location>
</feature>
<dbReference type="EMBL" id="OFSM01000010">
    <property type="protein sequence ID" value="SOY29559.1"/>
    <property type="molecule type" value="Genomic_DNA"/>
</dbReference>
<protein>
    <submittedName>
        <fullName evidence="2">Uncharacterized protein</fullName>
    </submittedName>
</protein>
<keyword evidence="1" id="KW-0472">Membrane</keyword>
<keyword evidence="1" id="KW-0812">Transmembrane</keyword>
<keyword evidence="3" id="KW-1185">Reference proteome</keyword>
<feature type="transmembrane region" description="Helical" evidence="1">
    <location>
        <begin position="88"/>
        <end position="109"/>
    </location>
</feature>
<feature type="transmembrane region" description="Helical" evidence="1">
    <location>
        <begin position="224"/>
        <end position="241"/>
    </location>
</feature>
<proteinExistence type="predicted"/>
<feature type="transmembrane region" description="Helical" evidence="1">
    <location>
        <begin position="463"/>
        <end position="482"/>
    </location>
</feature>
<dbReference type="Proteomes" id="UP000236311">
    <property type="component" value="Unassembled WGS sequence"/>
</dbReference>
<feature type="transmembrane region" description="Helical" evidence="1">
    <location>
        <begin position="169"/>
        <end position="191"/>
    </location>
</feature>
<evidence type="ECO:0000313" key="2">
    <source>
        <dbReference type="EMBL" id="SOY29559.1"/>
    </source>
</evidence>
<name>A0A2K4ZGG4_9FIRM</name>
<reference evidence="2 3" key="1">
    <citation type="submission" date="2018-01" db="EMBL/GenBank/DDBJ databases">
        <authorList>
            <person name="Gaut B.S."/>
            <person name="Morton B.R."/>
            <person name="Clegg M.T."/>
            <person name="Duvall M.R."/>
        </authorList>
    </citation>
    <scope>NUCLEOTIDE SEQUENCE [LARGE SCALE GENOMIC DNA]</scope>
    <source>
        <strain evidence="2">GP69</strain>
    </source>
</reference>